<dbReference type="AlphaFoldDB" id="A0A3M7PQI5"/>
<keyword evidence="2" id="KW-0963">Cytoplasm</keyword>
<name>A0A3M7PQI5_BRAPC</name>
<dbReference type="Pfam" id="PF10495">
    <property type="entry name" value="PACT_coil_coil"/>
    <property type="match status" value="1"/>
</dbReference>
<feature type="coiled-coil region" evidence="6">
    <location>
        <begin position="149"/>
        <end position="183"/>
    </location>
</feature>
<dbReference type="PANTHER" id="PTHR44981">
    <property type="entry name" value="PERICENTRIN-LIKE PROTEIN, ISOFORM F"/>
    <property type="match status" value="1"/>
</dbReference>
<comment type="caution">
    <text evidence="8">The sequence shown here is derived from an EMBL/GenBank/DDBJ whole genome shotgun (WGS) entry which is preliminary data.</text>
</comment>
<feature type="domain" description="Pericentrin/AKAP-450 centrosomal targeting" evidence="7">
    <location>
        <begin position="201"/>
        <end position="296"/>
    </location>
</feature>
<dbReference type="InterPro" id="IPR019528">
    <property type="entry name" value="PACT_domain"/>
</dbReference>
<dbReference type="GO" id="GO:0005813">
    <property type="term" value="C:centrosome"/>
    <property type="evidence" value="ECO:0007669"/>
    <property type="project" value="UniProtKB-SubCell"/>
</dbReference>
<evidence type="ECO:0000256" key="5">
    <source>
        <dbReference type="ARBA" id="ARBA00023212"/>
    </source>
</evidence>
<keyword evidence="9" id="KW-1185">Reference proteome</keyword>
<dbReference type="GO" id="GO:0060090">
    <property type="term" value="F:molecular adaptor activity"/>
    <property type="evidence" value="ECO:0007669"/>
    <property type="project" value="InterPro"/>
</dbReference>
<organism evidence="8 9">
    <name type="scientific">Brachionus plicatilis</name>
    <name type="common">Marine rotifer</name>
    <name type="synonym">Brachionus muelleri</name>
    <dbReference type="NCBI Taxonomy" id="10195"/>
    <lineage>
        <taxon>Eukaryota</taxon>
        <taxon>Metazoa</taxon>
        <taxon>Spiralia</taxon>
        <taxon>Gnathifera</taxon>
        <taxon>Rotifera</taxon>
        <taxon>Eurotatoria</taxon>
        <taxon>Monogononta</taxon>
        <taxon>Pseudotrocha</taxon>
        <taxon>Ploima</taxon>
        <taxon>Brachionidae</taxon>
        <taxon>Brachionus</taxon>
    </lineage>
</organism>
<accession>A0A3M7PQI5</accession>
<reference evidence="8 9" key="1">
    <citation type="journal article" date="2018" name="Sci. Rep.">
        <title>Genomic signatures of local adaptation to the degree of environmental predictability in rotifers.</title>
        <authorList>
            <person name="Franch-Gras L."/>
            <person name="Hahn C."/>
            <person name="Garcia-Roger E.M."/>
            <person name="Carmona M.J."/>
            <person name="Serra M."/>
            <person name="Gomez A."/>
        </authorList>
    </citation>
    <scope>NUCLEOTIDE SEQUENCE [LARGE SCALE GENOMIC DNA]</scope>
    <source>
        <strain evidence="8">HYR1</strain>
    </source>
</reference>
<evidence type="ECO:0000313" key="9">
    <source>
        <dbReference type="Proteomes" id="UP000276133"/>
    </source>
</evidence>
<evidence type="ECO:0000256" key="1">
    <source>
        <dbReference type="ARBA" id="ARBA00004300"/>
    </source>
</evidence>
<evidence type="ECO:0000256" key="2">
    <source>
        <dbReference type="ARBA" id="ARBA00022490"/>
    </source>
</evidence>
<comment type="subcellular location">
    <subcellularLocation>
        <location evidence="1">Cytoplasm</location>
        <location evidence="1">Cytoskeleton</location>
        <location evidence="1">Microtubule organizing center</location>
        <location evidence="1">Centrosome</location>
    </subcellularLocation>
</comment>
<dbReference type="GO" id="GO:0007165">
    <property type="term" value="P:signal transduction"/>
    <property type="evidence" value="ECO:0007669"/>
    <property type="project" value="InterPro"/>
</dbReference>
<keyword evidence="5" id="KW-0206">Cytoskeleton</keyword>
<dbReference type="PANTHER" id="PTHR44981:SF2">
    <property type="entry name" value="PERICENTRIN-LIKE PROTEIN, ISOFORM F"/>
    <property type="match status" value="1"/>
</dbReference>
<evidence type="ECO:0000256" key="4">
    <source>
        <dbReference type="ARBA" id="ARBA00023054"/>
    </source>
</evidence>
<dbReference type="OrthoDB" id="2020852at2759"/>
<keyword evidence="4 6" id="KW-0175">Coiled coil</keyword>
<evidence type="ECO:0000256" key="6">
    <source>
        <dbReference type="SAM" id="Coils"/>
    </source>
</evidence>
<dbReference type="GO" id="GO:0005737">
    <property type="term" value="C:cytoplasm"/>
    <property type="evidence" value="ECO:0007669"/>
    <property type="project" value="UniProtKB-ARBA"/>
</dbReference>
<protein>
    <submittedName>
        <fullName evidence="8">Pericentrin-like isoform X3</fullName>
    </submittedName>
</protein>
<dbReference type="STRING" id="10195.A0A3M7PQI5"/>
<dbReference type="Proteomes" id="UP000276133">
    <property type="component" value="Unassembled WGS sequence"/>
</dbReference>
<proteinExistence type="predicted"/>
<feature type="non-terminal residue" evidence="8">
    <location>
        <position position="1"/>
    </location>
</feature>
<sequence>YVKNNPDDFMKQQNLNSKKLAVLEHQFFELEKHTNNLDQLLIQEKAKYEKLAKAYSDLKARYNNLGAVNNGNNLERIRQSLEYLAIKHKEEIDSKPASNEVRHNLNSIINELENVSSASSSSSFFGQNVNSTDLETKLLRQNRELLGSVKKLTNEKSEFRGNVQKLEEELWILRNKSQKAQINSNAMSDSDKEKFKKLYIKYLRAESFRKSLVYQKRFLLIMLSGYEETEREIMTTLKLETNSTLKNNKYALVQENNKNGSFYYSSRFTIHKAKSRFRTAAICIIAINRIKFLQRKHSYMSTRVDSHRSN</sequence>
<dbReference type="EMBL" id="REGN01009371">
    <property type="protein sequence ID" value="RNA01313.1"/>
    <property type="molecule type" value="Genomic_DNA"/>
</dbReference>
<evidence type="ECO:0000259" key="7">
    <source>
        <dbReference type="Pfam" id="PF10495"/>
    </source>
</evidence>
<evidence type="ECO:0000256" key="3">
    <source>
        <dbReference type="ARBA" id="ARBA00022553"/>
    </source>
</evidence>
<gene>
    <name evidence="8" type="ORF">BpHYR1_020596</name>
</gene>
<keyword evidence="3" id="KW-0597">Phosphoprotein</keyword>
<dbReference type="InterPro" id="IPR028745">
    <property type="entry name" value="AKAP9/Pericentrin"/>
</dbReference>
<evidence type="ECO:0000313" key="8">
    <source>
        <dbReference type="EMBL" id="RNA01313.1"/>
    </source>
</evidence>